<keyword evidence="2" id="KW-1185">Reference proteome</keyword>
<reference evidence="1 2" key="1">
    <citation type="submission" date="2020-04" db="EMBL/GenBank/DDBJ databases">
        <title>Paraburkholderia sp. G-4-1-8 isolated from soil.</title>
        <authorList>
            <person name="Dahal R.H."/>
        </authorList>
    </citation>
    <scope>NUCLEOTIDE SEQUENCE [LARGE SCALE GENOMIC DNA]</scope>
    <source>
        <strain evidence="1 2">G-4-1-8</strain>
    </source>
</reference>
<dbReference type="AlphaFoldDB" id="A0A7Y0A0J3"/>
<evidence type="ECO:0008006" key="3">
    <source>
        <dbReference type="Google" id="ProtNLM"/>
    </source>
</evidence>
<comment type="caution">
    <text evidence="1">The sequence shown here is derived from an EMBL/GenBank/DDBJ whole genome shotgun (WGS) entry which is preliminary data.</text>
</comment>
<protein>
    <recommendedName>
        <fullName evidence="3">Immunity protein 50</fullName>
    </recommendedName>
</protein>
<dbReference type="EMBL" id="JABBFZ010000020">
    <property type="protein sequence ID" value="NML34254.1"/>
    <property type="molecule type" value="Genomic_DNA"/>
</dbReference>
<organism evidence="1 2">
    <name type="scientific">Paraburkholderia antibiotica</name>
    <dbReference type="NCBI Taxonomy" id="2728839"/>
    <lineage>
        <taxon>Bacteria</taxon>
        <taxon>Pseudomonadati</taxon>
        <taxon>Pseudomonadota</taxon>
        <taxon>Betaproteobacteria</taxon>
        <taxon>Burkholderiales</taxon>
        <taxon>Burkholderiaceae</taxon>
        <taxon>Paraburkholderia</taxon>
    </lineage>
</organism>
<accession>A0A7Y0A0J3</accession>
<proteinExistence type="predicted"/>
<dbReference type="Proteomes" id="UP000583127">
    <property type="component" value="Unassembled WGS sequence"/>
</dbReference>
<gene>
    <name evidence="1" type="ORF">HHL14_25915</name>
</gene>
<dbReference type="InterPro" id="IPR028957">
    <property type="entry name" value="Imm50"/>
</dbReference>
<evidence type="ECO:0000313" key="1">
    <source>
        <dbReference type="EMBL" id="NML34254.1"/>
    </source>
</evidence>
<name>A0A7Y0A0J3_9BURK</name>
<evidence type="ECO:0000313" key="2">
    <source>
        <dbReference type="Proteomes" id="UP000583127"/>
    </source>
</evidence>
<sequence length="129" mass="14378">MISDTCFLDNPEGLRQIYGHLPKFDEVNLQRLQFDWNGPSVLLTLDLQEFPKNPPVKWEKFNTVQVELSFGPLLSVELVKFGRGNRCNLTVSESVDGALEVVVQGETEAKLTATSAFICKISAYLNGDS</sequence>
<dbReference type="RefSeq" id="WP_169500443.1">
    <property type="nucleotide sequence ID" value="NZ_JABBFZ010000020.1"/>
</dbReference>
<dbReference type="Pfam" id="PF15594">
    <property type="entry name" value="Imm50"/>
    <property type="match status" value="1"/>
</dbReference>